<organism evidence="2 3">
    <name type="scientific">Gottfriedia luciferensis</name>
    <dbReference type="NCBI Taxonomy" id="178774"/>
    <lineage>
        <taxon>Bacteria</taxon>
        <taxon>Bacillati</taxon>
        <taxon>Bacillota</taxon>
        <taxon>Bacilli</taxon>
        <taxon>Bacillales</taxon>
        <taxon>Bacillaceae</taxon>
        <taxon>Gottfriedia</taxon>
    </lineage>
</organism>
<gene>
    <name evidence="2" type="ORF">BED47_02840</name>
</gene>
<keyword evidence="1" id="KW-1133">Transmembrane helix</keyword>
<proteinExistence type="predicted"/>
<evidence type="ECO:0000313" key="2">
    <source>
        <dbReference type="EMBL" id="ODG93240.1"/>
    </source>
</evidence>
<evidence type="ECO:0000313" key="3">
    <source>
        <dbReference type="Proteomes" id="UP000094580"/>
    </source>
</evidence>
<dbReference type="EMBL" id="MDKC01000002">
    <property type="protein sequence ID" value="ODG93240.1"/>
    <property type="molecule type" value="Genomic_DNA"/>
</dbReference>
<keyword evidence="1" id="KW-0472">Membrane</keyword>
<feature type="transmembrane region" description="Helical" evidence="1">
    <location>
        <begin position="79"/>
        <end position="98"/>
    </location>
</feature>
<evidence type="ECO:0000256" key="1">
    <source>
        <dbReference type="SAM" id="Phobius"/>
    </source>
</evidence>
<comment type="caution">
    <text evidence="2">The sequence shown here is derived from an EMBL/GenBank/DDBJ whole genome shotgun (WGS) entry which is preliminary data.</text>
</comment>
<reference evidence="2 3" key="1">
    <citation type="submission" date="2016-07" db="EMBL/GenBank/DDBJ databases">
        <authorList>
            <person name="Townsley L."/>
            <person name="Shank E.A."/>
        </authorList>
    </citation>
    <scope>NUCLEOTIDE SEQUENCE [LARGE SCALE GENOMIC DNA]</scope>
    <source>
        <strain evidence="2 3">CH01</strain>
    </source>
</reference>
<sequence>MSLLKRYGKWLFKFDNRRNDLAEFILEIIFLPSLFWGTKFLLKNYSFIIALLVVFLSINLYSLLDGLLRKNLNEFNVNIPKWISIIPTTLIIAYILFIDK</sequence>
<accession>A0ABX2ZU39</accession>
<dbReference type="Proteomes" id="UP000094580">
    <property type="component" value="Unassembled WGS sequence"/>
</dbReference>
<feature type="transmembrane region" description="Helical" evidence="1">
    <location>
        <begin position="44"/>
        <end position="67"/>
    </location>
</feature>
<name>A0ABX2ZU39_9BACI</name>
<feature type="transmembrane region" description="Helical" evidence="1">
    <location>
        <begin position="21"/>
        <end position="38"/>
    </location>
</feature>
<dbReference type="RefSeq" id="WP_069032318.1">
    <property type="nucleotide sequence ID" value="NZ_MDKC01000002.1"/>
</dbReference>
<keyword evidence="3" id="KW-1185">Reference proteome</keyword>
<keyword evidence="1" id="KW-0812">Transmembrane</keyword>
<protein>
    <submittedName>
        <fullName evidence="2">Uncharacterized protein</fullName>
    </submittedName>
</protein>